<accession>A0A4Y2CCR3</accession>
<sequence length="108" mass="12343">MKSSASRFRKIPSILPDFKGTLFDIFLKARFREIDLDVESSAMSRACLANWLATSFASTPECPFTQEVTTSVVKEIQIFRISRAIVQIGPQRFPNSSRAVRRNCFHDR</sequence>
<reference evidence="1 2" key="1">
    <citation type="journal article" date="2019" name="Sci. Rep.">
        <title>Orb-weaving spider Araneus ventricosus genome elucidates the spidroin gene catalogue.</title>
        <authorList>
            <person name="Kono N."/>
            <person name="Nakamura H."/>
            <person name="Ohtoshi R."/>
            <person name="Moran D.A.P."/>
            <person name="Shinohara A."/>
            <person name="Yoshida Y."/>
            <person name="Fujiwara M."/>
            <person name="Mori M."/>
            <person name="Tomita M."/>
            <person name="Arakawa K."/>
        </authorList>
    </citation>
    <scope>NUCLEOTIDE SEQUENCE [LARGE SCALE GENOMIC DNA]</scope>
</reference>
<organism evidence="1 2">
    <name type="scientific">Araneus ventricosus</name>
    <name type="common">Orbweaver spider</name>
    <name type="synonym">Epeira ventricosa</name>
    <dbReference type="NCBI Taxonomy" id="182803"/>
    <lineage>
        <taxon>Eukaryota</taxon>
        <taxon>Metazoa</taxon>
        <taxon>Ecdysozoa</taxon>
        <taxon>Arthropoda</taxon>
        <taxon>Chelicerata</taxon>
        <taxon>Arachnida</taxon>
        <taxon>Araneae</taxon>
        <taxon>Araneomorphae</taxon>
        <taxon>Entelegynae</taxon>
        <taxon>Araneoidea</taxon>
        <taxon>Araneidae</taxon>
        <taxon>Araneus</taxon>
    </lineage>
</organism>
<keyword evidence="2" id="KW-1185">Reference proteome</keyword>
<dbReference type="AlphaFoldDB" id="A0A4Y2CCR3"/>
<comment type="caution">
    <text evidence="1">The sequence shown here is derived from an EMBL/GenBank/DDBJ whole genome shotgun (WGS) entry which is preliminary data.</text>
</comment>
<proteinExistence type="predicted"/>
<evidence type="ECO:0000313" key="2">
    <source>
        <dbReference type="Proteomes" id="UP000499080"/>
    </source>
</evidence>
<dbReference type="EMBL" id="BGPR01000176">
    <property type="protein sequence ID" value="GBM02029.1"/>
    <property type="molecule type" value="Genomic_DNA"/>
</dbReference>
<evidence type="ECO:0000313" key="1">
    <source>
        <dbReference type="EMBL" id="GBM02029.1"/>
    </source>
</evidence>
<gene>
    <name evidence="1" type="ORF">AVEN_209728_1</name>
</gene>
<protein>
    <submittedName>
        <fullName evidence="1">Uncharacterized protein</fullName>
    </submittedName>
</protein>
<dbReference type="Proteomes" id="UP000499080">
    <property type="component" value="Unassembled WGS sequence"/>
</dbReference>
<name>A0A4Y2CCR3_ARAVE</name>